<name>A0A0K2FNV5_9CAUD</name>
<organism evidence="1 2">
    <name type="scientific">Mycobacterium phage PopTart</name>
    <dbReference type="NCBI Taxonomy" id="1698712"/>
    <lineage>
        <taxon>Viruses</taxon>
        <taxon>Duplodnaviria</taxon>
        <taxon>Heunggongvirae</taxon>
        <taxon>Uroviricota</taxon>
        <taxon>Caudoviricetes</taxon>
        <taxon>Gracegardnervirinae</taxon>
        <taxon>Cheoctovirus</taxon>
        <taxon>Cheoctovirus poptart</taxon>
    </lineage>
</organism>
<dbReference type="Proteomes" id="UP000204216">
    <property type="component" value="Segment"/>
</dbReference>
<proteinExistence type="predicted"/>
<dbReference type="OrthoDB" id="14411at10239"/>
<evidence type="ECO:0000313" key="2">
    <source>
        <dbReference type="Proteomes" id="UP000204216"/>
    </source>
</evidence>
<dbReference type="RefSeq" id="YP_009214398.1">
    <property type="nucleotide sequence ID" value="NC_028961.1"/>
</dbReference>
<dbReference type="GeneID" id="26640712"/>
<evidence type="ECO:0000313" key="1">
    <source>
        <dbReference type="EMBL" id="ALA48585.1"/>
    </source>
</evidence>
<protein>
    <submittedName>
        <fullName evidence="1">Uncharacterized protein</fullName>
    </submittedName>
</protein>
<sequence>MSSRRRTLFSWGSLNHLPDRLRMRDVQLMNTDDRCGRCGQPFKDGETVIDTLPPVHHTCPNMDASARYSHAE</sequence>
<accession>A0A0K2FNV5</accession>
<reference evidence="1 2" key="1">
    <citation type="submission" date="2015-07" db="EMBL/GenBank/DDBJ databases">
        <authorList>
            <person name="Govender S."/>
            <person name="Catinas O."/>
            <person name="Khaba T."/>
            <person name="Moti D."/>
            <person name="Rampersad S."/>
            <person name="Larsen M.H."/>
            <person name="Russell D.A."/>
            <person name="Bowman C.A."/>
            <person name="Pope W.H."/>
            <person name="Mavrich T.N."/>
            <person name="Guerrero C.A."/>
            <person name="Jacobs-Sera D."/>
            <person name="Hendrix R.W."/>
            <person name="Hatfull G.F."/>
        </authorList>
    </citation>
    <scope>NUCLEOTIDE SEQUENCE [LARGE SCALE GENOMIC DNA]</scope>
</reference>
<keyword evidence="2" id="KW-1185">Reference proteome</keyword>
<dbReference type="EMBL" id="KT281792">
    <property type="protein sequence ID" value="ALA48585.1"/>
    <property type="molecule type" value="Genomic_DNA"/>
</dbReference>
<dbReference type="KEGG" id="vg:26640712"/>
<gene>
    <name evidence="1" type="ORF">POPTART_38</name>
</gene>